<organism evidence="2 3">
    <name type="scientific">Rothia aeria</name>
    <dbReference type="NCBI Taxonomy" id="172042"/>
    <lineage>
        <taxon>Bacteria</taxon>
        <taxon>Bacillati</taxon>
        <taxon>Actinomycetota</taxon>
        <taxon>Actinomycetes</taxon>
        <taxon>Micrococcales</taxon>
        <taxon>Micrococcaceae</taxon>
        <taxon>Rothia</taxon>
    </lineage>
</organism>
<dbReference type="Proteomes" id="UP000250241">
    <property type="component" value="Chromosome"/>
</dbReference>
<evidence type="ECO:0000313" key="2">
    <source>
        <dbReference type="EMBL" id="BAV87151.1"/>
    </source>
</evidence>
<evidence type="ECO:0000256" key="1">
    <source>
        <dbReference type="SAM" id="Phobius"/>
    </source>
</evidence>
<feature type="transmembrane region" description="Helical" evidence="1">
    <location>
        <begin position="47"/>
        <end position="68"/>
    </location>
</feature>
<dbReference type="RefSeq" id="WP_037235937.1">
    <property type="nucleotide sequence ID" value="NZ_CBDEQU010000069.1"/>
</dbReference>
<reference evidence="2 3" key="1">
    <citation type="submission" date="2016-10" db="EMBL/GenBank/DDBJ databases">
        <title>Genome sequence of Rothia aeria strain JCM11412.</title>
        <authorList>
            <person name="Nambu T."/>
        </authorList>
    </citation>
    <scope>NUCLEOTIDE SEQUENCE [LARGE SCALE GENOMIC DNA]</scope>
    <source>
        <strain evidence="2 3">JCM 11412</strain>
    </source>
</reference>
<feature type="transmembrane region" description="Helical" evidence="1">
    <location>
        <begin position="80"/>
        <end position="101"/>
    </location>
</feature>
<keyword evidence="1" id="KW-1133">Transmembrane helix</keyword>
<proteinExistence type="predicted"/>
<gene>
    <name evidence="2" type="ORF">RA11412_0852</name>
</gene>
<dbReference type="KEGG" id="raj:RA11412_0852"/>
<name>A0A2Z5QXQ6_9MICC</name>
<keyword evidence="1" id="KW-0812">Transmembrane</keyword>
<protein>
    <submittedName>
        <fullName evidence="2">Uncharacterized protein</fullName>
    </submittedName>
</protein>
<accession>A0A2Z5QXQ6</accession>
<feature type="transmembrane region" description="Helical" evidence="1">
    <location>
        <begin position="20"/>
        <end position="40"/>
    </location>
</feature>
<sequence length="114" mass="12062">MPTVTFKKVYTAAVNAPYAPPLVVVVYVMAALAMFCAWVVMPNIWGLLVGQAVHGVMYAHMMVAIVTAEGAKNKSAELSSHLGTGQLLVVAMFLICAVAGVRRIRAVTVEKASA</sequence>
<dbReference type="GeneID" id="32323535"/>
<dbReference type="EMBL" id="AP017895">
    <property type="protein sequence ID" value="BAV87151.1"/>
    <property type="molecule type" value="Genomic_DNA"/>
</dbReference>
<keyword evidence="1" id="KW-0472">Membrane</keyword>
<dbReference type="AlphaFoldDB" id="A0A2Z5QXQ6"/>
<evidence type="ECO:0000313" key="3">
    <source>
        <dbReference type="Proteomes" id="UP000250241"/>
    </source>
</evidence>
<keyword evidence="3" id="KW-1185">Reference proteome</keyword>